<organism evidence="1 2">
    <name type="scientific">Candidatus Phocaeicola faecigallinarum</name>
    <dbReference type="NCBI Taxonomy" id="2838732"/>
    <lineage>
        <taxon>Bacteria</taxon>
        <taxon>Pseudomonadati</taxon>
        <taxon>Bacteroidota</taxon>
        <taxon>Bacteroidia</taxon>
        <taxon>Bacteroidales</taxon>
        <taxon>Bacteroidaceae</taxon>
        <taxon>Phocaeicola</taxon>
    </lineage>
</organism>
<dbReference type="AlphaFoldDB" id="A0A948TAE3"/>
<gene>
    <name evidence="1" type="ORF">H9777_03480</name>
</gene>
<evidence type="ECO:0000313" key="1">
    <source>
        <dbReference type="EMBL" id="MBU3837378.1"/>
    </source>
</evidence>
<dbReference type="EMBL" id="JAHLFW010000036">
    <property type="protein sequence ID" value="MBU3837378.1"/>
    <property type="molecule type" value="Genomic_DNA"/>
</dbReference>
<dbReference type="Proteomes" id="UP000783796">
    <property type="component" value="Unassembled WGS sequence"/>
</dbReference>
<comment type="caution">
    <text evidence="1">The sequence shown here is derived from an EMBL/GenBank/DDBJ whole genome shotgun (WGS) entry which is preliminary data.</text>
</comment>
<sequence length="287" mass="33753">MNNRCFSSLISVLVLLSYGCTETVDHKGKTPLVQVGKDFLYKEEVVTAIPPGVSEQDSLEIADRYIRNWIDDVLLYKKAEGNIPDNDRIDELVKSYRKTLITHSYIEQIVSQEVESHISETEIENYYNKNNGIFLAREPYVKGLYIKVPKTASGVSQVRQWYKDSSERSVDRLEKYGLRNAVDYEYFYDRWRPLNEIMLRMPINETEKNRYTKEKNIEVSDTAFYYFLHVEEFLGQGEVLPLEYAGKDIKEILMNTKRVEFITRMKEDLYKEASENNDIKYFNSSNE</sequence>
<dbReference type="GO" id="GO:0016853">
    <property type="term" value="F:isomerase activity"/>
    <property type="evidence" value="ECO:0007669"/>
    <property type="project" value="UniProtKB-KW"/>
</dbReference>
<name>A0A948TAE3_9BACT</name>
<accession>A0A948TAE3</accession>
<proteinExistence type="predicted"/>
<reference evidence="1" key="2">
    <citation type="submission" date="2021-04" db="EMBL/GenBank/DDBJ databases">
        <authorList>
            <person name="Gilroy R."/>
        </authorList>
    </citation>
    <scope>NUCLEOTIDE SEQUENCE</scope>
    <source>
        <strain evidence="1">G4-2901</strain>
    </source>
</reference>
<reference evidence="1" key="1">
    <citation type="journal article" date="2021" name="PeerJ">
        <title>Extensive microbial diversity within the chicken gut microbiome revealed by metagenomics and culture.</title>
        <authorList>
            <person name="Gilroy R."/>
            <person name="Ravi A."/>
            <person name="Getino M."/>
            <person name="Pursley I."/>
            <person name="Horton D.L."/>
            <person name="Alikhan N.F."/>
            <person name="Baker D."/>
            <person name="Gharbi K."/>
            <person name="Hall N."/>
            <person name="Watson M."/>
            <person name="Adriaenssens E.M."/>
            <person name="Foster-Nyarko E."/>
            <person name="Jarju S."/>
            <person name="Secka A."/>
            <person name="Antonio M."/>
            <person name="Oren A."/>
            <person name="Chaudhuri R.R."/>
            <person name="La Ragione R."/>
            <person name="Hildebrand F."/>
            <person name="Pallen M.J."/>
        </authorList>
    </citation>
    <scope>NUCLEOTIDE SEQUENCE</scope>
    <source>
        <strain evidence="1">G4-2901</strain>
    </source>
</reference>
<protein>
    <submittedName>
        <fullName evidence="1">Peptidyl-prolyl cis-trans isomerase</fullName>
    </submittedName>
</protein>
<evidence type="ECO:0000313" key="2">
    <source>
        <dbReference type="Proteomes" id="UP000783796"/>
    </source>
</evidence>
<dbReference type="PROSITE" id="PS51257">
    <property type="entry name" value="PROKAR_LIPOPROTEIN"/>
    <property type="match status" value="1"/>
</dbReference>
<keyword evidence="1" id="KW-0413">Isomerase</keyword>